<reference evidence="3" key="1">
    <citation type="submission" date="2019-12" db="UniProtKB">
        <authorList>
            <consortium name="WormBaseParasite"/>
        </authorList>
    </citation>
    <scope>IDENTIFICATION</scope>
</reference>
<evidence type="ECO:0000313" key="2">
    <source>
        <dbReference type="Proteomes" id="UP000046395"/>
    </source>
</evidence>
<feature type="region of interest" description="Disordered" evidence="1">
    <location>
        <begin position="163"/>
        <end position="196"/>
    </location>
</feature>
<dbReference type="PANTHER" id="PTHR38681:SF1">
    <property type="entry name" value="RETROVIRUS-RELATED POL POLYPROTEIN FROM TRANSPOSON 412-LIKE PROTEIN"/>
    <property type="match status" value="1"/>
</dbReference>
<evidence type="ECO:0000313" key="3">
    <source>
        <dbReference type="WBParaSite" id="TMUE_3000012950.1"/>
    </source>
</evidence>
<keyword evidence="2" id="KW-1185">Reference proteome</keyword>
<dbReference type="STRING" id="70415.A0A5S6R0D6"/>
<evidence type="ECO:0000256" key="1">
    <source>
        <dbReference type="SAM" id="MobiDB-lite"/>
    </source>
</evidence>
<dbReference type="AlphaFoldDB" id="A0A5S6R0D6"/>
<accession>A0A5S6R0D6</accession>
<dbReference type="PANTHER" id="PTHR38681">
    <property type="entry name" value="RETROVIRUS-RELATED POL POLYPROTEIN FROM TRANSPOSON 412-LIKE PROTEIN-RELATED"/>
    <property type="match status" value="1"/>
</dbReference>
<proteinExistence type="predicted"/>
<organism evidence="2 3">
    <name type="scientific">Trichuris muris</name>
    <name type="common">Mouse whipworm</name>
    <dbReference type="NCBI Taxonomy" id="70415"/>
    <lineage>
        <taxon>Eukaryota</taxon>
        <taxon>Metazoa</taxon>
        <taxon>Ecdysozoa</taxon>
        <taxon>Nematoda</taxon>
        <taxon>Enoplea</taxon>
        <taxon>Dorylaimia</taxon>
        <taxon>Trichinellida</taxon>
        <taxon>Trichuridae</taxon>
        <taxon>Trichuris</taxon>
    </lineage>
</organism>
<dbReference type="WBParaSite" id="TMUE_3000012950.1">
    <property type="protein sequence ID" value="TMUE_3000012950.1"/>
    <property type="gene ID" value="WBGene00286588"/>
</dbReference>
<sequence length="196" mass="21488">MKASLMAVLQDDPNWADALPLVMMGMRASFKADLGRSAAELVFGEALRLPGQFFDKTTDVPQSQFAKNLQRVVASLRPAQTAWHQSASGRPVFMSPHMRTATHVFVRVDAHRSPLQPPYKGPYKILERGPKSFLLETEGGPDAVSVYRLKPAFLLAHDLEADRHGRSPLPTSSGRMIRRPTRGQTENLGGGGVVTS</sequence>
<dbReference type="Proteomes" id="UP000046395">
    <property type="component" value="Unassembled WGS sequence"/>
</dbReference>
<protein>
    <submittedName>
        <fullName evidence="3">Reverse transcriptase/retrotransposon-derived protein RNase H-like domain-containing protein</fullName>
    </submittedName>
</protein>
<name>A0A5S6R0D6_TRIMR</name>